<comment type="caution">
    <text evidence="2">The sequence shown here is derived from an EMBL/GenBank/DDBJ whole genome shotgun (WGS) entry which is preliminary data.</text>
</comment>
<dbReference type="InterPro" id="IPR000182">
    <property type="entry name" value="GNAT_dom"/>
</dbReference>
<proteinExistence type="predicted"/>
<protein>
    <submittedName>
        <fullName evidence="2">GNAT family N-acetyltransferase</fullName>
    </submittedName>
</protein>
<gene>
    <name evidence="2" type="ORF">E4100_01845</name>
</gene>
<dbReference type="AlphaFoldDB" id="A0A4Z0D916"/>
<reference evidence="2 3" key="1">
    <citation type="submission" date="2019-03" db="EMBL/GenBank/DDBJ databases">
        <title>Draft genome sequence data and analysis of a Fermenting Bacterium, Soehngenia longevitae strain 1933PT, isolated from petroleum reservoir in Azerbaijan.</title>
        <authorList>
            <person name="Grouzdev D.S."/>
            <person name="Bidzhieva S.K."/>
            <person name="Sokolova D.S."/>
            <person name="Tourova T.P."/>
            <person name="Poltaraus A.B."/>
            <person name="Nazina T.N."/>
        </authorList>
    </citation>
    <scope>NUCLEOTIDE SEQUENCE [LARGE SCALE GENOMIC DNA]</scope>
    <source>
        <strain evidence="2 3">1933P</strain>
    </source>
</reference>
<evidence type="ECO:0000313" key="2">
    <source>
        <dbReference type="EMBL" id="TFZ41345.1"/>
    </source>
</evidence>
<dbReference type="Proteomes" id="UP000298381">
    <property type="component" value="Unassembled WGS sequence"/>
</dbReference>
<dbReference type="InterPro" id="IPR016181">
    <property type="entry name" value="Acyl_CoA_acyltransferase"/>
</dbReference>
<evidence type="ECO:0000313" key="3">
    <source>
        <dbReference type="Proteomes" id="UP000298381"/>
    </source>
</evidence>
<dbReference type="GO" id="GO:0016747">
    <property type="term" value="F:acyltransferase activity, transferring groups other than amino-acyl groups"/>
    <property type="evidence" value="ECO:0007669"/>
    <property type="project" value="InterPro"/>
</dbReference>
<sequence length="150" mass="17576">MNIRRAYPKEADILTDLAVESEAYWGYDKKFLDTFKVIYKISEDYIINNPTFVLEENDKLIGFYSIIESGEGVVLEYFYIDPSYIRKGYGKILWDHLIEFCKNRGILELDFVASNEVMPFYEKMGAIKVGETKSLVEKDRRINKLKMVIS</sequence>
<dbReference type="Pfam" id="PF00583">
    <property type="entry name" value="Acetyltransf_1"/>
    <property type="match status" value="1"/>
</dbReference>
<dbReference type="CDD" id="cd04301">
    <property type="entry name" value="NAT_SF"/>
    <property type="match status" value="1"/>
</dbReference>
<accession>A0A4Z0D916</accession>
<dbReference type="PROSITE" id="PS51186">
    <property type="entry name" value="GNAT"/>
    <property type="match status" value="1"/>
</dbReference>
<dbReference type="OrthoDB" id="164032at2"/>
<dbReference type="SUPFAM" id="SSF55729">
    <property type="entry name" value="Acyl-CoA N-acyltransferases (Nat)"/>
    <property type="match status" value="1"/>
</dbReference>
<dbReference type="RefSeq" id="WP_135270283.1">
    <property type="nucleotide sequence ID" value="NZ_SRIB01000002.1"/>
</dbReference>
<organism evidence="2 3">
    <name type="scientific">Soehngenia longivitae</name>
    <dbReference type="NCBI Taxonomy" id="2562294"/>
    <lineage>
        <taxon>Bacteria</taxon>
        <taxon>Bacillati</taxon>
        <taxon>Bacillota</taxon>
        <taxon>Tissierellia</taxon>
        <taxon>Tissierellales</taxon>
        <taxon>Tissierellaceae</taxon>
        <taxon>Soehngenia</taxon>
    </lineage>
</organism>
<name>A0A4Z0D916_9FIRM</name>
<feature type="domain" description="N-acetyltransferase" evidence="1">
    <location>
        <begin position="1"/>
        <end position="150"/>
    </location>
</feature>
<keyword evidence="3" id="KW-1185">Reference proteome</keyword>
<keyword evidence="2" id="KW-0808">Transferase</keyword>
<dbReference type="Gene3D" id="3.40.630.30">
    <property type="match status" value="1"/>
</dbReference>
<dbReference type="EMBL" id="SRIB01000002">
    <property type="protein sequence ID" value="TFZ41345.1"/>
    <property type="molecule type" value="Genomic_DNA"/>
</dbReference>
<evidence type="ECO:0000259" key="1">
    <source>
        <dbReference type="PROSITE" id="PS51186"/>
    </source>
</evidence>